<reference evidence="2 3" key="1">
    <citation type="submission" date="2019-03" db="EMBL/GenBank/DDBJ databases">
        <title>Subsurface microbial communities from deep shales in Ohio and West Virginia, USA.</title>
        <authorList>
            <person name="Wrighton K."/>
        </authorList>
    </citation>
    <scope>NUCLEOTIDE SEQUENCE [LARGE SCALE GENOMIC DNA]</scope>
    <source>
        <strain evidence="2 3">MSL9.2</strain>
    </source>
</reference>
<comment type="caution">
    <text evidence="2">The sequence shown here is derived from an EMBL/GenBank/DDBJ whole genome shotgun (WGS) entry which is preliminary data.</text>
</comment>
<accession>A0A4R7Z1F2</accession>
<keyword evidence="1" id="KW-0472">Membrane</keyword>
<proteinExistence type="predicted"/>
<keyword evidence="1" id="KW-1133">Transmembrane helix</keyword>
<evidence type="ECO:0000256" key="1">
    <source>
        <dbReference type="SAM" id="Phobius"/>
    </source>
</evidence>
<protein>
    <recommendedName>
        <fullName evidence="4">Type 4 fimbrial biogenesis protein PilX N-terminal domain-containing protein</fullName>
    </recommendedName>
</protein>
<dbReference type="OrthoDB" id="2112381at2"/>
<keyword evidence="1" id="KW-0812">Transmembrane</keyword>
<evidence type="ECO:0000313" key="2">
    <source>
        <dbReference type="EMBL" id="TDW01351.1"/>
    </source>
</evidence>
<evidence type="ECO:0008006" key="4">
    <source>
        <dbReference type="Google" id="ProtNLM"/>
    </source>
</evidence>
<dbReference type="AlphaFoldDB" id="A0A4R7Z1F2"/>
<dbReference type="Proteomes" id="UP000294697">
    <property type="component" value="Unassembled WGS sequence"/>
</dbReference>
<feature type="transmembrane region" description="Helical" evidence="1">
    <location>
        <begin position="12"/>
        <end position="34"/>
    </location>
</feature>
<dbReference type="EMBL" id="SODA01000021">
    <property type="protein sequence ID" value="TDW01351.1"/>
    <property type="molecule type" value="Genomic_DNA"/>
</dbReference>
<sequence length="565" mass="65369">MKKIIKNNEGIALVMVILLLALVGSLATTMMLMYSSNIDLVQDATARSQAFYAAEGGVNYLDLKLNEFYQDNIAGIGFFSAEKIYEKLQDLESQFEDDNLRVAGYDISIEFNPAPNYEESNIYIYKITADNGSESETITVEYLIEHLIDYFKYSRFANKVNIEDSYIGYEFSWNRRPRYYNDNNIDDHAFGTAEVSYSKWSNKSSYFEGELVVHNNKVYISKNDYSSNEAVEPGENNWQNNWRIDNFFKAWDTNKSYKAREKVIYDNEIYTSKINDNLTEPDLDNFNSNYWEINDPDLAKQDFSASKVDYSQMALPSPDDYDYQEKIIEAFKQKLKDKGGYTYKDLEPDTNKYPQYDPNERYSLDDMMIYDNKVYKAVRRDDNYNSAVWKEQSASQLFLDDTDSNFTEGNYVYIKGDFDPSYEEIKYFNKTDEVIHILVEGKISPQANVSLRNNANIIFYTTSDSVSFENGYITMPSNSDINLAYFAPFATYTSNGFFGGYASSMIFNEINLKNEKITSVETYSENNPLRGGIDPDIAKLTRAHGDPDYEIDKTGPSRVYWSVMR</sequence>
<dbReference type="RefSeq" id="WP_111572856.1">
    <property type="nucleotide sequence ID" value="NZ_QLME01000020.1"/>
</dbReference>
<name>A0A4R7Z1F2_9FIRM</name>
<gene>
    <name evidence="2" type="ORF">C8C77_12150</name>
</gene>
<evidence type="ECO:0000313" key="3">
    <source>
        <dbReference type="Proteomes" id="UP000294697"/>
    </source>
</evidence>
<dbReference type="Gene3D" id="2.10.10.90">
    <property type="match status" value="1"/>
</dbReference>
<organism evidence="2 3">
    <name type="scientific">Halanaerobium saccharolyticum</name>
    <dbReference type="NCBI Taxonomy" id="43595"/>
    <lineage>
        <taxon>Bacteria</taxon>
        <taxon>Bacillati</taxon>
        <taxon>Bacillota</taxon>
        <taxon>Clostridia</taxon>
        <taxon>Halanaerobiales</taxon>
        <taxon>Halanaerobiaceae</taxon>
        <taxon>Halanaerobium</taxon>
    </lineage>
</organism>